<dbReference type="InterPro" id="IPR029058">
    <property type="entry name" value="AB_hydrolase_fold"/>
</dbReference>
<dbReference type="EMBL" id="FWXK01000002">
    <property type="protein sequence ID" value="SMC31896.1"/>
    <property type="molecule type" value="Genomic_DNA"/>
</dbReference>
<dbReference type="Proteomes" id="UP000243884">
    <property type="component" value="Unassembled WGS sequence"/>
</dbReference>
<accession>A0A1W1Y6V2</accession>
<feature type="domain" description="Serine aminopeptidase S33" evidence="1">
    <location>
        <begin position="29"/>
        <end position="287"/>
    </location>
</feature>
<keyword evidence="2" id="KW-0378">Hydrolase</keyword>
<dbReference type="SUPFAM" id="SSF53474">
    <property type="entry name" value="alpha/beta-Hydrolases"/>
    <property type="match status" value="1"/>
</dbReference>
<keyword evidence="3" id="KW-1185">Reference proteome</keyword>
<dbReference type="OrthoDB" id="9806902at2"/>
<dbReference type="Pfam" id="PF12146">
    <property type="entry name" value="Hydrolase_4"/>
    <property type="match status" value="1"/>
</dbReference>
<name>A0A1W1Y6V2_9LACT</name>
<dbReference type="InterPro" id="IPR022742">
    <property type="entry name" value="Hydrolase_4"/>
</dbReference>
<proteinExistence type="predicted"/>
<dbReference type="Gene3D" id="3.40.50.1820">
    <property type="entry name" value="alpha/beta hydrolase"/>
    <property type="match status" value="1"/>
</dbReference>
<reference evidence="3" key="1">
    <citation type="submission" date="2017-04" db="EMBL/GenBank/DDBJ databases">
        <authorList>
            <person name="Varghese N."/>
            <person name="Submissions S."/>
        </authorList>
    </citation>
    <scope>NUCLEOTIDE SEQUENCE [LARGE SCALE GENOMIC DNA]</scope>
    <source>
        <strain evidence="3">DSM 21500</strain>
    </source>
</reference>
<protein>
    <submittedName>
        <fullName evidence="2">Lysophospholipase, alpha-beta hydrolase superfamily</fullName>
    </submittedName>
</protein>
<dbReference type="PANTHER" id="PTHR11614">
    <property type="entry name" value="PHOSPHOLIPASE-RELATED"/>
    <property type="match status" value="1"/>
</dbReference>
<dbReference type="AlphaFoldDB" id="A0A1W1Y6V2"/>
<dbReference type="STRING" id="371602.SAMN04487984_0418"/>
<gene>
    <name evidence="2" type="ORF">SAMN04487984_0418</name>
</gene>
<evidence type="ECO:0000313" key="2">
    <source>
        <dbReference type="EMBL" id="SMC31896.1"/>
    </source>
</evidence>
<dbReference type="GO" id="GO:0016787">
    <property type="term" value="F:hydrolase activity"/>
    <property type="evidence" value="ECO:0007669"/>
    <property type="project" value="UniProtKB-KW"/>
</dbReference>
<evidence type="ECO:0000313" key="3">
    <source>
        <dbReference type="Proteomes" id="UP000243884"/>
    </source>
</evidence>
<dbReference type="InterPro" id="IPR051044">
    <property type="entry name" value="MAG_DAG_Lipase"/>
</dbReference>
<evidence type="ECO:0000259" key="1">
    <source>
        <dbReference type="Pfam" id="PF12146"/>
    </source>
</evidence>
<dbReference type="RefSeq" id="WP_084098045.1">
    <property type="nucleotide sequence ID" value="NZ_FWXK01000002.1"/>
</dbReference>
<sequence length="307" mass="35587">MSYQTLKSIPSIVPERPYVPTYLWKTTHRPKAIIHIVHGMSEHAQRYHKLAEYLTSQGYHVVAHDHLGHGPLAKENKRLGYFGSHEADKLMISDMHNVYEAIHYQFPTLPYFILSHSMGSYLTRIYLDRYSYEIDGVMMSGTNSFSRLIALGSKLAPLLNHFNPKAYNYDIHRLIFQTGINEAADDSNKLQKLWHEDTAPDLSEWPLTGFVFTNNGFAELIKMVTKATRPGWLKNINRQMPIAVITGRNDPLVNKGKETYRLAKEFQKHQFASVTFYMFENRGHEILLYGGVEPVFRYVSEWFDNQL</sequence>
<organism evidence="2 3">
    <name type="scientific">Aerococcus suis</name>
    <dbReference type="NCBI Taxonomy" id="371602"/>
    <lineage>
        <taxon>Bacteria</taxon>
        <taxon>Bacillati</taxon>
        <taxon>Bacillota</taxon>
        <taxon>Bacilli</taxon>
        <taxon>Lactobacillales</taxon>
        <taxon>Aerococcaceae</taxon>
        <taxon>Aerococcus</taxon>
    </lineage>
</organism>